<dbReference type="Pfam" id="PF15868">
    <property type="entry name" value="MBF2"/>
    <property type="match status" value="2"/>
</dbReference>
<reference evidence="3" key="3">
    <citation type="journal article" date="2013" name="Nucleic Acids Res.">
        <title>The genome of Anopheles darlingi, the main neotropical malaria vector.</title>
        <authorList>
            <person name="Marinotti O."/>
            <person name="Cerqueira G.C."/>
            <person name="de Almeida L.G."/>
            <person name="Ferro M.I."/>
            <person name="Loreto E.L."/>
            <person name="Zaha A."/>
            <person name="Teixeira S.M."/>
            <person name="Wespiser A.R."/>
            <person name="Almeida E Silva A."/>
            <person name="Schlindwein A.D."/>
            <person name="Pacheco A.C."/>
            <person name="Silva A.L."/>
            <person name="Graveley B.R."/>
            <person name="Walenz B.P."/>
            <person name="Lima Bde A."/>
            <person name="Ribeiro C.A."/>
            <person name="Nunes-Silva C.G."/>
            <person name="de Carvalho C.R."/>
            <person name="Soares C.M."/>
            <person name="de Menezes C.B."/>
            <person name="Matiolli C."/>
            <person name="Caffrey D."/>
            <person name="Araujo D.A."/>
            <person name="de Oliveira D.M."/>
            <person name="Golenbock D."/>
            <person name="Grisard E.C."/>
            <person name="Fantinatti-Garboggini F."/>
            <person name="de Carvalho F.M."/>
            <person name="Barcellos F.G."/>
            <person name="Prosdocimi F."/>
            <person name="May G."/>
            <person name="Azevedo Junior G.M."/>
            <person name="Guimaraes G.M."/>
            <person name="Goldman G.H."/>
            <person name="Padilha I.Q."/>
            <person name="Batista Jda S."/>
            <person name="Ferro J.A."/>
            <person name="Ribeiro J.M."/>
            <person name="Fietto J.L."/>
            <person name="Dabbas K.M."/>
            <person name="Cerdeira L."/>
            <person name="Agnez-Lima L.F."/>
            <person name="Brocchi M."/>
            <person name="de Carvalho M.O."/>
            <person name="Teixeira Mde M."/>
            <person name="Diniz Maia Mde M."/>
            <person name="Goldman M.H."/>
            <person name="Cruz Schneider M.P."/>
            <person name="Felipe M.S."/>
            <person name="Hungria M."/>
            <person name="Nicolas M.F."/>
            <person name="Pereira M."/>
            <person name="Montes M.A."/>
            <person name="Cantao M.E."/>
            <person name="Vincentz M."/>
            <person name="Rafael M.S."/>
            <person name="Silverman N."/>
            <person name="Stoco P.H."/>
            <person name="Souza R.C."/>
            <person name="Vicentini R."/>
            <person name="Gazzinelli R.T."/>
            <person name="Neves Rde O."/>
            <person name="Silva R."/>
            <person name="Astolfi-Filho S."/>
            <person name="Maciel T.E."/>
            <person name="Urmenyi T.P."/>
            <person name="Tadei W.P."/>
            <person name="Camargo E.P."/>
            <person name="de Vasconcelos A.T."/>
        </authorList>
    </citation>
    <scope>NUCLEOTIDE SEQUENCE</scope>
</reference>
<reference evidence="3" key="1">
    <citation type="journal article" date="2010" name="BMC Genomics">
        <title>Combination of measures distinguishes pre-miRNAs from other stem-loops in the genome of the newly sequenced Anopheles darlingi.</title>
        <authorList>
            <person name="Mendes N.D."/>
            <person name="Freitas A.T."/>
            <person name="Vasconcelos A.T."/>
            <person name="Sagot M.F."/>
        </authorList>
    </citation>
    <scope>NUCLEOTIDE SEQUENCE</scope>
</reference>
<dbReference type="PANTHER" id="PTHR37685:SF1">
    <property type="entry name" value="GEO11136P1-RELATED"/>
    <property type="match status" value="1"/>
</dbReference>
<sequence>MKGITVTVALLMFGCLVASQSHNYFWGVRDPRDVLLNRTIAVRSGTILQVKSIDLVYPLKGQQGRNISAITVLDQYINGNGGYASLYAGGVGYNYTTVHLKSQRGHGYNFIVRSRSPGIKRLKPISAGMRYYTWTPVLVAYITLSCLSGTWSLPASGSSGAAGNSASELDMDDLTRDRTSPGQGEISTSQFQHMLAVRSPKYNFGLGKRRYIIEDVPGAKRLPHYNFGLGKRGSPIGAPSDYEYDGGMVANQLGWNDNDYNLITKDGQYDYETDKDAAKRATSGNGAGGAYRYHFGLGKRRTYDFGLGKRYFEAEEFNKRLPNRYNFGLGLAVIAALLLFGCLVASQSNNFYWGVRDPRDVLLNRTIAVRSGTILQVKSIDLVYPLKGQQGRNISAITVLDQYINGKGGYASLYAGGVGFNYTTIHLKSQRGQGYNFIVEIYGR</sequence>
<dbReference type="InParanoid" id="W5JGJ7"/>
<feature type="signal peptide" evidence="2">
    <location>
        <begin position="1"/>
        <end position="19"/>
    </location>
</feature>
<dbReference type="VEuPathDB" id="VectorBase:ADAR2_010552"/>
<keyword evidence="1" id="KW-1133">Transmembrane helix</keyword>
<dbReference type="OMA" id="WNDNDYA"/>
<dbReference type="InterPro" id="IPR031734">
    <property type="entry name" value="MBF2"/>
</dbReference>
<protein>
    <submittedName>
        <fullName evidence="3">Uncharacterized protein</fullName>
    </submittedName>
</protein>
<dbReference type="VEuPathDB" id="VectorBase:ADAC011101"/>
<dbReference type="VEuPathDB" id="VectorBase:ADAC007649"/>
<reference evidence="3" key="2">
    <citation type="submission" date="2010-05" db="EMBL/GenBank/DDBJ databases">
        <authorList>
            <person name="Almeida L.G."/>
            <person name="Nicolas M.F."/>
            <person name="Souza R.C."/>
            <person name="Vasconcelos A.T.R."/>
        </authorList>
    </citation>
    <scope>NUCLEOTIDE SEQUENCE</scope>
</reference>
<accession>W5JGJ7</accession>
<evidence type="ECO:0000313" key="3">
    <source>
        <dbReference type="EMBL" id="ETN63487.1"/>
    </source>
</evidence>
<dbReference type="eggNOG" id="ENOG502T6R3">
    <property type="taxonomic scope" value="Eukaryota"/>
</dbReference>
<proteinExistence type="predicted"/>
<keyword evidence="2" id="KW-0732">Signal</keyword>
<evidence type="ECO:0000256" key="2">
    <source>
        <dbReference type="SAM" id="SignalP"/>
    </source>
</evidence>
<comment type="caution">
    <text evidence="3">The sequence shown here is derived from an EMBL/GenBank/DDBJ whole genome shotgun (WGS) entry which is preliminary data.</text>
</comment>
<dbReference type="PANTHER" id="PTHR37685">
    <property type="entry name" value="GEO11136P1-RELATED"/>
    <property type="match status" value="1"/>
</dbReference>
<dbReference type="EMBL" id="ADMH02001252">
    <property type="protein sequence ID" value="ETN63487.1"/>
    <property type="molecule type" value="Genomic_DNA"/>
</dbReference>
<dbReference type="HOGENOM" id="CLU_617091_0_0_1"/>
<evidence type="ECO:0000256" key="1">
    <source>
        <dbReference type="SAM" id="Phobius"/>
    </source>
</evidence>
<dbReference type="AlphaFoldDB" id="W5JGJ7"/>
<gene>
    <name evidence="3" type="ORF">AND_004794</name>
</gene>
<feature type="transmembrane region" description="Helical" evidence="1">
    <location>
        <begin position="327"/>
        <end position="346"/>
    </location>
</feature>
<dbReference type="VEuPathDB" id="VectorBase:ADAR2_003801"/>
<organism evidence="3">
    <name type="scientific">Anopheles darlingi</name>
    <name type="common">Mosquito</name>
    <dbReference type="NCBI Taxonomy" id="43151"/>
    <lineage>
        <taxon>Eukaryota</taxon>
        <taxon>Metazoa</taxon>
        <taxon>Ecdysozoa</taxon>
        <taxon>Arthropoda</taxon>
        <taxon>Hexapoda</taxon>
        <taxon>Insecta</taxon>
        <taxon>Pterygota</taxon>
        <taxon>Neoptera</taxon>
        <taxon>Endopterygota</taxon>
        <taxon>Diptera</taxon>
        <taxon>Nematocera</taxon>
        <taxon>Culicoidea</taxon>
        <taxon>Culicidae</taxon>
        <taxon>Anophelinae</taxon>
        <taxon>Anopheles</taxon>
    </lineage>
</organism>
<dbReference type="PROSITE" id="PS51257">
    <property type="entry name" value="PROKAR_LIPOPROTEIN"/>
    <property type="match status" value="1"/>
</dbReference>
<name>W5JGJ7_ANODA</name>
<keyword evidence="1" id="KW-0812">Transmembrane</keyword>
<feature type="chain" id="PRO_5009980097" evidence="2">
    <location>
        <begin position="20"/>
        <end position="444"/>
    </location>
</feature>
<keyword evidence="1" id="KW-0472">Membrane</keyword>
<dbReference type="VEuPathDB" id="VectorBase:ADAC011103"/>